<feature type="domain" description="Acyl-CoA thioesterase-like N-terminal HotDog" evidence="1">
    <location>
        <begin position="21"/>
        <end position="109"/>
    </location>
</feature>
<organism evidence="3 4">
    <name type="scientific">Marinicella sediminis</name>
    <dbReference type="NCBI Taxonomy" id="1792834"/>
    <lineage>
        <taxon>Bacteria</taxon>
        <taxon>Pseudomonadati</taxon>
        <taxon>Pseudomonadota</taxon>
        <taxon>Gammaproteobacteria</taxon>
        <taxon>Lysobacterales</taxon>
        <taxon>Marinicellaceae</taxon>
        <taxon>Marinicella</taxon>
    </lineage>
</organism>
<dbReference type="EMBL" id="JBHRTS010000005">
    <property type="protein sequence ID" value="MFC3194799.1"/>
    <property type="molecule type" value="Genomic_DNA"/>
</dbReference>
<sequence>MMHLDDLLLALAKTGQHGLCIPDTWAQGRTVYGGLTAALVLRDMQQKMSRQNNDHRPVRYLNVSFVGPLKVNVPIHFESTVLRSGRSATQVMTTVLQAGQTCVVAQGCFAIERDSAIHLTDRCGHEMTPPKKANFIPQIPRVVPRFLRHFEINLQAGRLPFMRGTKSHLHGWMRFKKPPAVLHEEHVIAAIDAWPSTVLQQLKKPAAASTMNWNLAFTQTAQLPTQNDWMAYQATTAHAASGYVIGDAHIWNSQGQLMALSRQTVGVFG</sequence>
<dbReference type="InterPro" id="IPR049450">
    <property type="entry name" value="ACOT8-like_C"/>
</dbReference>
<evidence type="ECO:0000313" key="4">
    <source>
        <dbReference type="Proteomes" id="UP001595533"/>
    </source>
</evidence>
<dbReference type="PANTHER" id="PTHR38110">
    <property type="entry name" value="CHROMOSOME 23, WHOLE GENOME SHOTGUN SEQUENCE"/>
    <property type="match status" value="1"/>
</dbReference>
<evidence type="ECO:0000259" key="2">
    <source>
        <dbReference type="Pfam" id="PF20789"/>
    </source>
</evidence>
<dbReference type="InterPro" id="IPR029069">
    <property type="entry name" value="HotDog_dom_sf"/>
</dbReference>
<dbReference type="InterPro" id="IPR049449">
    <property type="entry name" value="TesB_ACOT8-like_N"/>
</dbReference>
<gene>
    <name evidence="3" type="ORF">ACFODZ_11165</name>
</gene>
<dbReference type="Gene3D" id="2.40.160.210">
    <property type="entry name" value="Acyl-CoA thioesterase, double hotdog domain"/>
    <property type="match status" value="1"/>
</dbReference>
<dbReference type="InterPro" id="IPR052389">
    <property type="entry name" value="Sec_Metab_Biosynth-Assoc"/>
</dbReference>
<evidence type="ECO:0000313" key="3">
    <source>
        <dbReference type="EMBL" id="MFC3194799.1"/>
    </source>
</evidence>
<dbReference type="Pfam" id="PF13622">
    <property type="entry name" value="4HBT_3"/>
    <property type="match status" value="1"/>
</dbReference>
<reference evidence="4" key="1">
    <citation type="journal article" date="2019" name="Int. J. Syst. Evol. Microbiol.">
        <title>The Global Catalogue of Microorganisms (GCM) 10K type strain sequencing project: providing services to taxonomists for standard genome sequencing and annotation.</title>
        <authorList>
            <consortium name="The Broad Institute Genomics Platform"/>
            <consortium name="The Broad Institute Genome Sequencing Center for Infectious Disease"/>
            <person name="Wu L."/>
            <person name="Ma J."/>
        </authorList>
    </citation>
    <scope>NUCLEOTIDE SEQUENCE [LARGE SCALE GENOMIC DNA]</scope>
    <source>
        <strain evidence="4">KCTC 42953</strain>
    </source>
</reference>
<keyword evidence="4" id="KW-1185">Reference proteome</keyword>
<proteinExistence type="predicted"/>
<feature type="domain" description="Acyl-CoA thioesterase-like C-terminal" evidence="2">
    <location>
        <begin position="137"/>
        <end position="266"/>
    </location>
</feature>
<dbReference type="InterPro" id="IPR042171">
    <property type="entry name" value="Acyl-CoA_hotdog"/>
</dbReference>
<dbReference type="SUPFAM" id="SSF54637">
    <property type="entry name" value="Thioesterase/thiol ester dehydrase-isomerase"/>
    <property type="match status" value="2"/>
</dbReference>
<protein>
    <submittedName>
        <fullName evidence="3">Acyl-CoA thioesterase</fullName>
    </submittedName>
</protein>
<comment type="caution">
    <text evidence="3">The sequence shown here is derived from an EMBL/GenBank/DDBJ whole genome shotgun (WGS) entry which is preliminary data.</text>
</comment>
<name>A0ABV7JA13_9GAMM</name>
<evidence type="ECO:0000259" key="1">
    <source>
        <dbReference type="Pfam" id="PF13622"/>
    </source>
</evidence>
<dbReference type="PANTHER" id="PTHR38110:SF1">
    <property type="entry name" value="THIOESTERASE DOMAIN-CONTAINING PROTEIN"/>
    <property type="match status" value="1"/>
</dbReference>
<dbReference type="Pfam" id="PF20789">
    <property type="entry name" value="4HBT_3C"/>
    <property type="match status" value="1"/>
</dbReference>
<dbReference type="Proteomes" id="UP001595533">
    <property type="component" value="Unassembled WGS sequence"/>
</dbReference>
<accession>A0ABV7JA13</accession>
<dbReference type="RefSeq" id="WP_157892738.1">
    <property type="nucleotide sequence ID" value="NZ_JBHRTS010000005.1"/>
</dbReference>